<reference evidence="1 2" key="2">
    <citation type="submission" date="2018-11" db="EMBL/GenBank/DDBJ databases">
        <authorList>
            <consortium name="Pathogen Informatics"/>
        </authorList>
    </citation>
    <scope>NUCLEOTIDE SEQUENCE [LARGE SCALE GENOMIC DNA]</scope>
</reference>
<name>A0A0M3KE59_ANISI</name>
<reference evidence="3" key="1">
    <citation type="submission" date="2017-02" db="UniProtKB">
        <authorList>
            <consortium name="WormBaseParasite"/>
        </authorList>
    </citation>
    <scope>IDENTIFICATION</scope>
</reference>
<protein>
    <submittedName>
        <fullName evidence="3">Secreted protein</fullName>
    </submittedName>
</protein>
<evidence type="ECO:0000313" key="1">
    <source>
        <dbReference type="EMBL" id="VDK65733.1"/>
    </source>
</evidence>
<dbReference type="EMBL" id="UYRR01035870">
    <property type="protein sequence ID" value="VDK65733.1"/>
    <property type="molecule type" value="Genomic_DNA"/>
</dbReference>
<accession>A0A0M3KE59</accession>
<dbReference type="AlphaFoldDB" id="A0A0M3KE59"/>
<dbReference type="Proteomes" id="UP000267096">
    <property type="component" value="Unassembled WGS sequence"/>
</dbReference>
<evidence type="ECO:0000313" key="3">
    <source>
        <dbReference type="WBParaSite" id="ASIM_0001926401-mRNA-1"/>
    </source>
</evidence>
<proteinExistence type="predicted"/>
<keyword evidence="2" id="KW-1185">Reference proteome</keyword>
<organism evidence="3">
    <name type="scientific">Anisakis simplex</name>
    <name type="common">Herring worm</name>
    <dbReference type="NCBI Taxonomy" id="6269"/>
    <lineage>
        <taxon>Eukaryota</taxon>
        <taxon>Metazoa</taxon>
        <taxon>Ecdysozoa</taxon>
        <taxon>Nematoda</taxon>
        <taxon>Chromadorea</taxon>
        <taxon>Rhabditida</taxon>
        <taxon>Spirurina</taxon>
        <taxon>Ascaridomorpha</taxon>
        <taxon>Ascaridoidea</taxon>
        <taxon>Anisakidae</taxon>
        <taxon>Anisakis</taxon>
        <taxon>Anisakis simplex complex</taxon>
    </lineage>
</organism>
<evidence type="ECO:0000313" key="2">
    <source>
        <dbReference type="Proteomes" id="UP000267096"/>
    </source>
</evidence>
<sequence>MYAQMAFTVIHKTVSHAKSVNVAVTLIRIASGIAIRSLVNAANVSIIRWASPARNVSLAIGAMHCWSQKETVKHADALLQELNDRQLIIHYWNVVRAMDNATVSHTLLARNVTNAKYVGHISSIHIADNLQ</sequence>
<dbReference type="WBParaSite" id="ASIM_0001926401-mRNA-1">
    <property type="protein sequence ID" value="ASIM_0001926401-mRNA-1"/>
    <property type="gene ID" value="ASIM_0001926401"/>
</dbReference>
<gene>
    <name evidence="1" type="ORF">ASIM_LOCUS18657</name>
</gene>